<gene>
    <name evidence="4" type="ORF">CkaCkLH20_06144</name>
</gene>
<name>A0A9P6I937_9PEZI</name>
<dbReference type="PANTHER" id="PTHR10039">
    <property type="entry name" value="AMELOGENIN"/>
    <property type="match status" value="1"/>
</dbReference>
<reference evidence="4" key="1">
    <citation type="submission" date="2020-03" db="EMBL/GenBank/DDBJ databases">
        <authorList>
            <person name="He L."/>
        </authorList>
    </citation>
    <scope>NUCLEOTIDE SEQUENCE</scope>
    <source>
        <strain evidence="4">CkLH20</strain>
    </source>
</reference>
<dbReference type="EMBL" id="JAATWM020000018">
    <property type="protein sequence ID" value="KAF9876201.1"/>
    <property type="molecule type" value="Genomic_DNA"/>
</dbReference>
<keyword evidence="5" id="KW-1185">Reference proteome</keyword>
<sequence length="1222" mass="136583">MEAIGLTASLIAILELCGKTILYIQTAKGGSKQKAQLMTEIQSLQLVTGQLHDVSDDDGWKRTMEILAEPGAPLKLLEETLRSLVQKLGSNAGLRRGLDVVLWPFQEKEVNSILAMIERQKASLSLALENNSRLLQDRIASQVNSNHDSLEELKTICGGLHDEINTVKRSLEQSRVRETLQWMTKLNFGPRHDTILQSWDRKSGTGTWILRHPLFIEWTASKTTETKLWCYGIPGAGKSVIAAIIFDHLRESLKPSNQYVSVATLYCDHEQQADQNLDELERSILHRALADCVTLPAALQDLRNETKDGFSPSLVKLHSVIASSPAASQTLFVVLDALDEASEIVQDQLVDRISALPFRDVRVLCTSRTWPKFEETFAGSPQIEVSASDNDVEHFVLKKIEDVSRLRKFMGESTTLRDQVVTKVLEKAKGSFLMAKHHMDELSSANTRKQLLKKLEKLPEKMQDAYDLTMKRIRQQPSSDKTLAERTLSLVFGAHTQLNLWEIQHALATLTLYKYDRDDEEDEPDGIEEDDLPSADTIVQCCQGLLIVEYGDSEWFFPGIRASHYTAMLLATACCYYLTLPSLQNAFKDKPQFGKFPPDFPLEPYASDHWGVHFFEARSESPISLRSHVEGALQHGWTRLKELAGMSRYDTETVRDILAPFRVLRVIDQWGGDVNAVDGKGESLLYSAVANGDIYAAKFLLKLPSLEIDPMSPYFDRLLKLAVRTLWADLIQHLVKVLALDKRLVRRRDGALSERLRKVQNDVIAEFHNHSVEKHDFFKVDDLFGFFDTVLRTLQKFDPQDDRMLLINLISALDYVAEDQFELIRFFCDHDLRLKATDADGNNILHLAAKLVHDDATSFLLEQGLSPDLVNVQGKSPAQVAIDNNNFRVFLQLLSAMSVSARCQLTDTRQAAIANSHIERPEDDGFSILLSEAKTGHFGSAIDARKRTALMWVVSEGRLNTAEKLECINLLLDLGTDISSQDDNGMTALSYLTAGPSAWSINLYDELLAAGVDQNAQDCKAMAPIHHIVFQRPWVPSGQLSLIVELLLDKGANAGDKDSSGISAVGHLIHSGGYADDDALEAAQILANEYGELGPTYPTLENTFVASDQKTSRWAEVDIKPTLATLWLLLGNEALDTVSLFGLKVENTTGYKATLRLTELVKSEKDALEECYQSDKPLEWLGRTQIDRRIKEEIGELLNLAGMELTSPSSYEGSDTSSCEST</sequence>
<reference evidence="4" key="2">
    <citation type="submission" date="2020-11" db="EMBL/GenBank/DDBJ databases">
        <title>Whole genome sequencing of Colletotrichum sp.</title>
        <authorList>
            <person name="Li H."/>
        </authorList>
    </citation>
    <scope>NUCLEOTIDE SEQUENCE</scope>
    <source>
        <strain evidence="4">CkLH20</strain>
    </source>
</reference>
<evidence type="ECO:0000313" key="4">
    <source>
        <dbReference type="EMBL" id="KAF9876201.1"/>
    </source>
</evidence>
<dbReference type="Proteomes" id="UP000781932">
    <property type="component" value="Unassembled WGS sequence"/>
</dbReference>
<dbReference type="Pfam" id="PF12796">
    <property type="entry name" value="Ank_2"/>
    <property type="match status" value="1"/>
</dbReference>
<dbReference type="Gene3D" id="1.25.40.20">
    <property type="entry name" value="Ankyrin repeat-containing domain"/>
    <property type="match status" value="1"/>
</dbReference>
<dbReference type="RefSeq" id="XP_038745662.1">
    <property type="nucleotide sequence ID" value="XM_038888861.1"/>
</dbReference>
<dbReference type="SUPFAM" id="SSF48403">
    <property type="entry name" value="Ankyrin repeat"/>
    <property type="match status" value="1"/>
</dbReference>
<dbReference type="Gene3D" id="3.40.50.300">
    <property type="entry name" value="P-loop containing nucleotide triphosphate hydrolases"/>
    <property type="match status" value="1"/>
</dbReference>
<feature type="domain" description="Nephrocystin 3-like N-terminal" evidence="3">
    <location>
        <begin position="204"/>
        <end position="368"/>
    </location>
</feature>
<dbReference type="AlphaFoldDB" id="A0A9P6I937"/>
<keyword evidence="2" id="KW-0040">ANK repeat</keyword>
<keyword evidence="1" id="KW-0677">Repeat</keyword>
<evidence type="ECO:0000256" key="1">
    <source>
        <dbReference type="ARBA" id="ARBA00022737"/>
    </source>
</evidence>
<dbReference type="PANTHER" id="PTHR10039:SF15">
    <property type="entry name" value="NACHT DOMAIN-CONTAINING PROTEIN"/>
    <property type="match status" value="1"/>
</dbReference>
<proteinExistence type="predicted"/>
<evidence type="ECO:0000256" key="2">
    <source>
        <dbReference type="PROSITE-ProRule" id="PRU00023"/>
    </source>
</evidence>
<dbReference type="InterPro" id="IPR056884">
    <property type="entry name" value="NPHP3-like_N"/>
</dbReference>
<dbReference type="InterPro" id="IPR027417">
    <property type="entry name" value="P-loop_NTPase"/>
</dbReference>
<dbReference type="PROSITE" id="PS50297">
    <property type="entry name" value="ANK_REP_REGION"/>
    <property type="match status" value="1"/>
</dbReference>
<evidence type="ECO:0000259" key="3">
    <source>
        <dbReference type="Pfam" id="PF24883"/>
    </source>
</evidence>
<dbReference type="Pfam" id="PF24883">
    <property type="entry name" value="NPHP3_N"/>
    <property type="match status" value="1"/>
</dbReference>
<evidence type="ECO:0000313" key="5">
    <source>
        <dbReference type="Proteomes" id="UP000781932"/>
    </source>
</evidence>
<dbReference type="PROSITE" id="PS50088">
    <property type="entry name" value="ANK_REPEAT"/>
    <property type="match status" value="1"/>
</dbReference>
<dbReference type="SMART" id="SM00248">
    <property type="entry name" value="ANK"/>
    <property type="match status" value="5"/>
</dbReference>
<dbReference type="SUPFAM" id="SSF52540">
    <property type="entry name" value="P-loop containing nucleoside triphosphate hydrolases"/>
    <property type="match status" value="1"/>
</dbReference>
<feature type="repeat" description="ANK" evidence="2">
    <location>
        <begin position="840"/>
        <end position="872"/>
    </location>
</feature>
<dbReference type="OrthoDB" id="195446at2759"/>
<accession>A0A9P6I937</accession>
<dbReference type="GeneID" id="62161935"/>
<dbReference type="InterPro" id="IPR036770">
    <property type="entry name" value="Ankyrin_rpt-contain_sf"/>
</dbReference>
<dbReference type="InterPro" id="IPR002110">
    <property type="entry name" value="Ankyrin_rpt"/>
</dbReference>
<organism evidence="4 5">
    <name type="scientific">Colletotrichum karsti</name>
    <dbReference type="NCBI Taxonomy" id="1095194"/>
    <lineage>
        <taxon>Eukaryota</taxon>
        <taxon>Fungi</taxon>
        <taxon>Dikarya</taxon>
        <taxon>Ascomycota</taxon>
        <taxon>Pezizomycotina</taxon>
        <taxon>Sordariomycetes</taxon>
        <taxon>Hypocreomycetidae</taxon>
        <taxon>Glomerellales</taxon>
        <taxon>Glomerellaceae</taxon>
        <taxon>Colletotrichum</taxon>
        <taxon>Colletotrichum boninense species complex</taxon>
    </lineage>
</organism>
<comment type="caution">
    <text evidence="4">The sequence shown here is derived from an EMBL/GenBank/DDBJ whole genome shotgun (WGS) entry which is preliminary data.</text>
</comment>
<protein>
    <recommendedName>
        <fullName evidence="3">Nephrocystin 3-like N-terminal domain-containing protein</fullName>
    </recommendedName>
</protein>